<dbReference type="SMART" id="SM00184">
    <property type="entry name" value="RING"/>
    <property type="match status" value="1"/>
</dbReference>
<evidence type="ECO:0000313" key="8">
    <source>
        <dbReference type="EMBL" id="ONH96415.1"/>
    </source>
</evidence>
<dbReference type="InterPro" id="IPR056527">
    <property type="entry name" value="WD40_RFWD3"/>
</dbReference>
<dbReference type="PANTHER" id="PTHR16047">
    <property type="entry name" value="RFWD3 PROTEIN"/>
    <property type="match status" value="1"/>
</dbReference>
<evidence type="ECO:0000256" key="6">
    <source>
        <dbReference type="SAM" id="MobiDB-lite"/>
    </source>
</evidence>
<feature type="domain" description="RING-type" evidence="7">
    <location>
        <begin position="128"/>
        <end position="174"/>
    </location>
</feature>
<evidence type="ECO:0000256" key="1">
    <source>
        <dbReference type="ARBA" id="ARBA00000900"/>
    </source>
</evidence>
<dbReference type="InterPro" id="IPR037381">
    <property type="entry name" value="RFWD3"/>
</dbReference>
<dbReference type="Gene3D" id="3.30.40.10">
    <property type="entry name" value="Zinc/RING finger domain, C3HC4 (zinc finger)"/>
    <property type="match status" value="1"/>
</dbReference>
<dbReference type="OrthoDB" id="1149676at2759"/>
<dbReference type="EC" id="2.3.2.27" evidence="2"/>
<dbReference type="GO" id="GO:0061630">
    <property type="term" value="F:ubiquitin protein ligase activity"/>
    <property type="evidence" value="ECO:0007669"/>
    <property type="project" value="UniProtKB-EC"/>
</dbReference>
<evidence type="ECO:0000256" key="3">
    <source>
        <dbReference type="ARBA" id="ARBA00022574"/>
    </source>
</evidence>
<keyword evidence="3" id="KW-0853">WD repeat</keyword>
<evidence type="ECO:0000256" key="4">
    <source>
        <dbReference type="ARBA" id="ARBA00034306"/>
    </source>
</evidence>
<keyword evidence="5" id="KW-0479">Metal-binding</keyword>
<dbReference type="GO" id="GO:0008270">
    <property type="term" value="F:zinc ion binding"/>
    <property type="evidence" value="ECO:0007669"/>
    <property type="project" value="UniProtKB-KW"/>
</dbReference>
<comment type="subcellular location">
    <subcellularLocation>
        <location evidence="4">Nucleus</location>
        <location evidence="4">Nuclear body</location>
    </subcellularLocation>
</comment>
<feature type="compositionally biased region" description="Polar residues" evidence="6">
    <location>
        <begin position="68"/>
        <end position="83"/>
    </location>
</feature>
<evidence type="ECO:0000256" key="5">
    <source>
        <dbReference type="PROSITE-ProRule" id="PRU00175"/>
    </source>
</evidence>
<dbReference type="Gene3D" id="2.130.10.10">
    <property type="entry name" value="YVTN repeat-like/Quinoprotein amine dehydrogenase"/>
    <property type="match status" value="1"/>
</dbReference>
<dbReference type="GO" id="GO:0036297">
    <property type="term" value="P:interstrand cross-link repair"/>
    <property type="evidence" value="ECO:0007669"/>
    <property type="project" value="InterPro"/>
</dbReference>
<evidence type="ECO:0000313" key="9">
    <source>
        <dbReference type="Proteomes" id="UP000006882"/>
    </source>
</evidence>
<reference evidence="8 9" key="1">
    <citation type="journal article" date="2013" name="Nat. Genet.">
        <title>The high-quality draft genome of peach (Prunus persica) identifies unique patterns of genetic diversity, domestication and genome evolution.</title>
        <authorList>
            <consortium name="International Peach Genome Initiative"/>
            <person name="Verde I."/>
            <person name="Abbott A.G."/>
            <person name="Scalabrin S."/>
            <person name="Jung S."/>
            <person name="Shu S."/>
            <person name="Marroni F."/>
            <person name="Zhebentyayeva T."/>
            <person name="Dettori M.T."/>
            <person name="Grimwood J."/>
            <person name="Cattonaro F."/>
            <person name="Zuccolo A."/>
            <person name="Rossini L."/>
            <person name="Jenkins J."/>
            <person name="Vendramin E."/>
            <person name="Meisel L.A."/>
            <person name="Decroocq V."/>
            <person name="Sosinski B."/>
            <person name="Prochnik S."/>
            <person name="Mitros T."/>
            <person name="Policriti A."/>
            <person name="Cipriani G."/>
            <person name="Dondini L."/>
            <person name="Ficklin S."/>
            <person name="Goodstein D.M."/>
            <person name="Xuan P."/>
            <person name="Del Fabbro C."/>
            <person name="Aramini V."/>
            <person name="Copetti D."/>
            <person name="Gonzalez S."/>
            <person name="Horner D.S."/>
            <person name="Falchi R."/>
            <person name="Lucas S."/>
            <person name="Mica E."/>
            <person name="Maldonado J."/>
            <person name="Lazzari B."/>
            <person name="Bielenberg D."/>
            <person name="Pirona R."/>
            <person name="Miculan M."/>
            <person name="Barakat A."/>
            <person name="Testolin R."/>
            <person name="Stella A."/>
            <person name="Tartarini S."/>
            <person name="Tonutti P."/>
            <person name="Arus P."/>
            <person name="Orellana A."/>
            <person name="Wells C."/>
            <person name="Main D."/>
            <person name="Vizzotto G."/>
            <person name="Silva H."/>
            <person name="Salamini F."/>
            <person name="Schmutz J."/>
            <person name="Morgante M."/>
            <person name="Rokhsar D.S."/>
        </authorList>
    </citation>
    <scope>NUCLEOTIDE SEQUENCE [LARGE SCALE GENOMIC DNA]</scope>
    <source>
        <strain evidence="9">cv. Nemared</strain>
    </source>
</reference>
<evidence type="ECO:0000256" key="2">
    <source>
        <dbReference type="ARBA" id="ARBA00012483"/>
    </source>
</evidence>
<dbReference type="PROSITE" id="PS50089">
    <property type="entry name" value="ZF_RING_2"/>
    <property type="match status" value="1"/>
</dbReference>
<keyword evidence="5" id="KW-0862">Zinc</keyword>
<dbReference type="Pfam" id="PF23419">
    <property type="entry name" value="WD40_RFWD3"/>
    <property type="match status" value="1"/>
</dbReference>
<dbReference type="Pfam" id="PF13639">
    <property type="entry name" value="zf-RING_2"/>
    <property type="match status" value="1"/>
</dbReference>
<proteinExistence type="predicted"/>
<dbReference type="InterPro" id="IPR015943">
    <property type="entry name" value="WD40/YVTN_repeat-like_dom_sf"/>
</dbReference>
<feature type="region of interest" description="Disordered" evidence="6">
    <location>
        <begin position="1"/>
        <end position="55"/>
    </location>
</feature>
<keyword evidence="9" id="KW-1185">Reference proteome</keyword>
<dbReference type="InterPro" id="IPR036322">
    <property type="entry name" value="WD40_repeat_dom_sf"/>
</dbReference>
<dbReference type="CDD" id="cd16450">
    <property type="entry name" value="mRING-C3HGC3_RFWD3"/>
    <property type="match status" value="1"/>
</dbReference>
<protein>
    <recommendedName>
        <fullName evidence="2">RING-type E3 ubiquitin transferase</fullName>
        <ecNumber evidence="2">2.3.2.27</ecNumber>
    </recommendedName>
</protein>
<name>A0A251NAR8_PRUPE</name>
<dbReference type="SUPFAM" id="SSF57850">
    <property type="entry name" value="RING/U-box"/>
    <property type="match status" value="1"/>
</dbReference>
<dbReference type="AlphaFoldDB" id="A0A251NAR8"/>
<comment type="catalytic activity">
    <reaction evidence="1">
        <text>S-ubiquitinyl-[E2 ubiquitin-conjugating enzyme]-L-cysteine + [acceptor protein]-L-lysine = [E2 ubiquitin-conjugating enzyme]-L-cysteine + N(6)-ubiquitinyl-[acceptor protein]-L-lysine.</text>
        <dbReference type="EC" id="2.3.2.27"/>
    </reaction>
</comment>
<sequence>MANPHPPSPILLLDDEELQEDQNAAPGFNDDGEDEDDEDEEEEEEEEEDEDLIDTDYAVYIASLQHSGVSHNGAGNSRETVASNEAEEWGRKRRRAGEGKTVSCDGIGSAESSQGSHWTRNEIDGLFCPICLEAWTNDGDHHICCLPCGHIYGMSCIRKWLQQRKNSGKCPQCNKKCALKDVRKLFASRIVSVDEESQKMIRSLEAKCDSLEKKGAGWCKKEAQWRKLEAELQHKVHKLTERTTYLERLLGDTHSRTSGQVNAHGAVEGRFASANTILDEKSYGWNFDSKLCGQAYSCNFILEKELQVDGARLFDVDASNQIVLISRRLAGIGGTQALTKLSLIPPYDRDDILLPRSIKVIRDLRICPTNSDLALFACLGKKLSVLSMESNNVILAYDLPAAAWTCSWDLNDLNYVYAGLQNGSLLVFDLRRTAGPVATIKGLTNNPIHTVHSLPNNSALPSGARTVLSASSIGLCLWNVDNAEEGPILVPQTENQGVCISLAYCSSSDNIVASYRPKVEMSDATIFSQPPLTPSRGGIGQGTVGSLVLLKRADSSNCFKRLGSACTHICDIGLPKSAIIDLGNHRTLFASEDKLSSKLVLEELPSFTTFQSLKLHKDPVRDLKYTPALKKGLLSCLSGDILQLFSTRIS</sequence>
<keyword evidence="5" id="KW-0863">Zinc-finger</keyword>
<dbReference type="EMBL" id="CM007657">
    <property type="protein sequence ID" value="ONH96415.1"/>
    <property type="molecule type" value="Genomic_DNA"/>
</dbReference>
<dbReference type="InterPro" id="IPR001841">
    <property type="entry name" value="Znf_RING"/>
</dbReference>
<dbReference type="SUPFAM" id="SSF50978">
    <property type="entry name" value="WD40 repeat-like"/>
    <property type="match status" value="1"/>
</dbReference>
<dbReference type="GO" id="GO:0016567">
    <property type="term" value="P:protein ubiquitination"/>
    <property type="evidence" value="ECO:0007669"/>
    <property type="project" value="InterPro"/>
</dbReference>
<feature type="compositionally biased region" description="Acidic residues" evidence="6">
    <location>
        <begin position="30"/>
        <end position="54"/>
    </location>
</feature>
<dbReference type="STRING" id="3760.A0A251NAR8"/>
<dbReference type="GO" id="GO:0016604">
    <property type="term" value="C:nuclear body"/>
    <property type="evidence" value="ECO:0007669"/>
    <property type="project" value="UniProtKB-SubCell"/>
</dbReference>
<dbReference type="InterPro" id="IPR013083">
    <property type="entry name" value="Znf_RING/FYVE/PHD"/>
</dbReference>
<dbReference type="Proteomes" id="UP000006882">
    <property type="component" value="Chromosome G7"/>
</dbReference>
<dbReference type="Gramene" id="ONH96415">
    <property type="protein sequence ID" value="ONH96415"/>
    <property type="gene ID" value="PRUPE_7G127800"/>
</dbReference>
<organism evidence="8 9">
    <name type="scientific">Prunus persica</name>
    <name type="common">Peach</name>
    <name type="synonym">Amygdalus persica</name>
    <dbReference type="NCBI Taxonomy" id="3760"/>
    <lineage>
        <taxon>Eukaryota</taxon>
        <taxon>Viridiplantae</taxon>
        <taxon>Streptophyta</taxon>
        <taxon>Embryophyta</taxon>
        <taxon>Tracheophyta</taxon>
        <taxon>Spermatophyta</taxon>
        <taxon>Magnoliopsida</taxon>
        <taxon>eudicotyledons</taxon>
        <taxon>Gunneridae</taxon>
        <taxon>Pentapetalae</taxon>
        <taxon>rosids</taxon>
        <taxon>fabids</taxon>
        <taxon>Rosales</taxon>
        <taxon>Rosaceae</taxon>
        <taxon>Amygdaloideae</taxon>
        <taxon>Amygdaleae</taxon>
        <taxon>Prunus</taxon>
    </lineage>
</organism>
<dbReference type="SMR" id="A0A251NAR8"/>
<gene>
    <name evidence="8" type="ORF">PRUPE_7G127800</name>
</gene>
<dbReference type="PANTHER" id="PTHR16047:SF13">
    <property type="entry name" value="E3 UBIQUITIN-PROTEIN LIGASE RFWD3"/>
    <property type="match status" value="1"/>
</dbReference>
<accession>A0A251NAR8</accession>
<feature type="region of interest" description="Disordered" evidence="6">
    <location>
        <begin position="68"/>
        <end position="116"/>
    </location>
</feature>
<evidence type="ECO:0000259" key="7">
    <source>
        <dbReference type="PROSITE" id="PS50089"/>
    </source>
</evidence>